<dbReference type="EMBL" id="NBSK02000008">
    <property type="protein sequence ID" value="KAJ0194090.1"/>
    <property type="molecule type" value="Genomic_DNA"/>
</dbReference>
<feature type="compositionally biased region" description="Low complexity" evidence="1">
    <location>
        <begin position="1"/>
        <end position="20"/>
    </location>
</feature>
<dbReference type="Proteomes" id="UP000235145">
    <property type="component" value="Unassembled WGS sequence"/>
</dbReference>
<protein>
    <submittedName>
        <fullName evidence="2">Uncharacterized protein</fullName>
    </submittedName>
</protein>
<evidence type="ECO:0000313" key="3">
    <source>
        <dbReference type="Proteomes" id="UP000235145"/>
    </source>
</evidence>
<keyword evidence="3" id="KW-1185">Reference proteome</keyword>
<name>A0A9R1UUI3_LACSA</name>
<feature type="region of interest" description="Disordered" evidence="1">
    <location>
        <begin position="1"/>
        <end position="26"/>
    </location>
</feature>
<proteinExistence type="predicted"/>
<comment type="caution">
    <text evidence="2">The sequence shown here is derived from an EMBL/GenBank/DDBJ whole genome shotgun (WGS) entry which is preliminary data.</text>
</comment>
<accession>A0A9R1UUI3</accession>
<dbReference type="AlphaFoldDB" id="A0A9R1UUI3"/>
<sequence>MLKGSSSVTHSDSSKRSSSSDPEDATTVYLKDNVTIHPTQYTTKRISGRLKLNKQGSSLYMLFKLTKHSLWRSKPGATRRLNSQKKSLEVVESVGVSGKVDPNKTVKYFRLEIIKFVEVHTLNLINLFET</sequence>
<evidence type="ECO:0000256" key="1">
    <source>
        <dbReference type="SAM" id="MobiDB-lite"/>
    </source>
</evidence>
<gene>
    <name evidence="2" type="ORF">LSAT_V11C800412740</name>
</gene>
<organism evidence="2 3">
    <name type="scientific">Lactuca sativa</name>
    <name type="common">Garden lettuce</name>
    <dbReference type="NCBI Taxonomy" id="4236"/>
    <lineage>
        <taxon>Eukaryota</taxon>
        <taxon>Viridiplantae</taxon>
        <taxon>Streptophyta</taxon>
        <taxon>Embryophyta</taxon>
        <taxon>Tracheophyta</taxon>
        <taxon>Spermatophyta</taxon>
        <taxon>Magnoliopsida</taxon>
        <taxon>eudicotyledons</taxon>
        <taxon>Gunneridae</taxon>
        <taxon>Pentapetalae</taxon>
        <taxon>asterids</taxon>
        <taxon>campanulids</taxon>
        <taxon>Asterales</taxon>
        <taxon>Asteraceae</taxon>
        <taxon>Cichorioideae</taxon>
        <taxon>Cichorieae</taxon>
        <taxon>Lactucinae</taxon>
        <taxon>Lactuca</taxon>
    </lineage>
</organism>
<evidence type="ECO:0000313" key="2">
    <source>
        <dbReference type="EMBL" id="KAJ0194090.1"/>
    </source>
</evidence>
<reference evidence="2 3" key="1">
    <citation type="journal article" date="2017" name="Nat. Commun.">
        <title>Genome assembly with in vitro proximity ligation data and whole-genome triplication in lettuce.</title>
        <authorList>
            <person name="Reyes-Chin-Wo S."/>
            <person name="Wang Z."/>
            <person name="Yang X."/>
            <person name="Kozik A."/>
            <person name="Arikit S."/>
            <person name="Song C."/>
            <person name="Xia L."/>
            <person name="Froenicke L."/>
            <person name="Lavelle D.O."/>
            <person name="Truco M.J."/>
            <person name="Xia R."/>
            <person name="Zhu S."/>
            <person name="Xu C."/>
            <person name="Xu H."/>
            <person name="Xu X."/>
            <person name="Cox K."/>
            <person name="Korf I."/>
            <person name="Meyers B.C."/>
            <person name="Michelmore R.W."/>
        </authorList>
    </citation>
    <scope>NUCLEOTIDE SEQUENCE [LARGE SCALE GENOMIC DNA]</scope>
    <source>
        <strain evidence="3">cv. Salinas</strain>
        <tissue evidence="2">Seedlings</tissue>
    </source>
</reference>